<feature type="compositionally biased region" description="Basic and acidic residues" evidence="6">
    <location>
        <begin position="120"/>
        <end position="152"/>
    </location>
</feature>
<gene>
    <name evidence="9" type="primary">LOC107424759</name>
</gene>
<keyword evidence="4" id="KW-0804">Transcription</keyword>
<keyword evidence="3" id="KW-0238">DNA-binding</keyword>
<comment type="subcellular location">
    <subcellularLocation>
        <location evidence="1">Nucleus</location>
    </subcellularLocation>
</comment>
<dbReference type="Proteomes" id="UP001652623">
    <property type="component" value="Chromosome 7"/>
</dbReference>
<evidence type="ECO:0000313" key="8">
    <source>
        <dbReference type="Proteomes" id="UP001652623"/>
    </source>
</evidence>
<dbReference type="PROSITE" id="PS50863">
    <property type="entry name" value="B3"/>
    <property type="match status" value="2"/>
</dbReference>
<evidence type="ECO:0000259" key="7">
    <source>
        <dbReference type="PROSITE" id="PS50863"/>
    </source>
</evidence>
<feature type="domain" description="TF-B3" evidence="7">
    <location>
        <begin position="185"/>
        <end position="283"/>
    </location>
</feature>
<dbReference type="SUPFAM" id="SSF101936">
    <property type="entry name" value="DNA-binding pseudobarrel domain"/>
    <property type="match status" value="2"/>
</dbReference>
<keyword evidence="5" id="KW-0539">Nucleus</keyword>
<organism evidence="8 9">
    <name type="scientific">Ziziphus jujuba</name>
    <name type="common">Chinese jujube</name>
    <name type="synonym">Ziziphus sativa</name>
    <dbReference type="NCBI Taxonomy" id="326968"/>
    <lineage>
        <taxon>Eukaryota</taxon>
        <taxon>Viridiplantae</taxon>
        <taxon>Streptophyta</taxon>
        <taxon>Embryophyta</taxon>
        <taxon>Tracheophyta</taxon>
        <taxon>Spermatophyta</taxon>
        <taxon>Magnoliopsida</taxon>
        <taxon>eudicotyledons</taxon>
        <taxon>Gunneridae</taxon>
        <taxon>Pentapetalae</taxon>
        <taxon>rosids</taxon>
        <taxon>fabids</taxon>
        <taxon>Rosales</taxon>
        <taxon>Rhamnaceae</taxon>
        <taxon>Paliureae</taxon>
        <taxon>Ziziphus</taxon>
    </lineage>
</organism>
<evidence type="ECO:0000256" key="4">
    <source>
        <dbReference type="ARBA" id="ARBA00023163"/>
    </source>
</evidence>
<accession>A0ABM4AD55</accession>
<keyword evidence="2" id="KW-0805">Transcription regulation</keyword>
<evidence type="ECO:0000256" key="1">
    <source>
        <dbReference type="ARBA" id="ARBA00004123"/>
    </source>
</evidence>
<dbReference type="InterPro" id="IPR003340">
    <property type="entry name" value="B3_DNA-bd"/>
</dbReference>
<dbReference type="CDD" id="cd10017">
    <property type="entry name" value="B3_DNA"/>
    <property type="match status" value="2"/>
</dbReference>
<dbReference type="InterPro" id="IPR015300">
    <property type="entry name" value="DNA-bd_pseudobarrel_sf"/>
</dbReference>
<dbReference type="Pfam" id="PF02362">
    <property type="entry name" value="B3"/>
    <property type="match status" value="2"/>
</dbReference>
<dbReference type="Gene3D" id="2.40.330.10">
    <property type="entry name" value="DNA-binding pseudobarrel domain"/>
    <property type="match status" value="2"/>
</dbReference>
<dbReference type="InterPro" id="IPR050655">
    <property type="entry name" value="Plant_B3_domain"/>
</dbReference>
<keyword evidence="8" id="KW-1185">Reference proteome</keyword>
<evidence type="ECO:0000256" key="3">
    <source>
        <dbReference type="ARBA" id="ARBA00023125"/>
    </source>
</evidence>
<evidence type="ECO:0000256" key="2">
    <source>
        <dbReference type="ARBA" id="ARBA00023015"/>
    </source>
</evidence>
<evidence type="ECO:0000256" key="6">
    <source>
        <dbReference type="SAM" id="MobiDB-lite"/>
    </source>
</evidence>
<proteinExistence type="predicted"/>
<evidence type="ECO:0000256" key="5">
    <source>
        <dbReference type="ARBA" id="ARBA00023242"/>
    </source>
</evidence>
<dbReference type="GeneID" id="107424759"/>
<reference evidence="9" key="1">
    <citation type="submission" date="2025-08" db="UniProtKB">
        <authorList>
            <consortium name="RefSeq"/>
        </authorList>
    </citation>
    <scope>IDENTIFICATION</scope>
    <source>
        <tissue evidence="9">Seedling</tissue>
    </source>
</reference>
<dbReference type="SMART" id="SM01019">
    <property type="entry name" value="B3"/>
    <property type="match status" value="2"/>
</dbReference>
<dbReference type="PANTHER" id="PTHR31920">
    <property type="entry name" value="B3 DOMAIN-CONTAINING"/>
    <property type="match status" value="1"/>
</dbReference>
<sequence length="287" mass="32790">MAGASSSSKGIEFFKVFLPSSSSNHMSIPPAFVNKLKAGLPGKAILKDFSGRSWHVGLEIIERHLHFTSGWEKFASDHFLEHGDFLIFKYDGNSLFNVKIFGLNGCKKEVVNNEGIKRGQVKDKEEEEQKKKEDNKDAQTDNSLAEKEKSGPSDEQNGSKKRKRATTKLEENEIQDTAECVQPKNPRFVVNITKYYRYFLHVPGSFLNEHRIKLMHDLILHHQNDKWPVKVVIRNDGRHAITTGWIDFVRKNEIEAKDKCVFDAVLGTSNTCEQMHVQVIRAKPRVK</sequence>
<evidence type="ECO:0000313" key="9">
    <source>
        <dbReference type="RefSeq" id="XP_060674661.1"/>
    </source>
</evidence>
<dbReference type="RefSeq" id="XP_060674661.1">
    <property type="nucleotide sequence ID" value="XM_060818678.1"/>
</dbReference>
<dbReference type="PANTHER" id="PTHR31920:SF135">
    <property type="entry name" value="B3 DOMAIN-CONTAINING PROTEIN OS03G0621600-RELATED"/>
    <property type="match status" value="1"/>
</dbReference>
<protein>
    <submittedName>
        <fullName evidence="9">B3 domain-containing protein At5g66980 isoform X1</fullName>
    </submittedName>
</protein>
<feature type="domain" description="TF-B3" evidence="7">
    <location>
        <begin position="11"/>
        <end position="104"/>
    </location>
</feature>
<name>A0ABM4AD55_ZIZJJ</name>
<feature type="region of interest" description="Disordered" evidence="6">
    <location>
        <begin position="120"/>
        <end position="173"/>
    </location>
</feature>